<dbReference type="Proteomes" id="UP000770661">
    <property type="component" value="Unassembled WGS sequence"/>
</dbReference>
<evidence type="ECO:0000256" key="1">
    <source>
        <dbReference type="SAM" id="MobiDB-lite"/>
    </source>
</evidence>
<keyword evidence="2" id="KW-0812">Transmembrane</keyword>
<organism evidence="3 4">
    <name type="scientific">Chionoecetes opilio</name>
    <name type="common">Atlantic snow crab</name>
    <name type="synonym">Cancer opilio</name>
    <dbReference type="NCBI Taxonomy" id="41210"/>
    <lineage>
        <taxon>Eukaryota</taxon>
        <taxon>Metazoa</taxon>
        <taxon>Ecdysozoa</taxon>
        <taxon>Arthropoda</taxon>
        <taxon>Crustacea</taxon>
        <taxon>Multicrustacea</taxon>
        <taxon>Malacostraca</taxon>
        <taxon>Eumalacostraca</taxon>
        <taxon>Eucarida</taxon>
        <taxon>Decapoda</taxon>
        <taxon>Pleocyemata</taxon>
        <taxon>Brachyura</taxon>
        <taxon>Eubrachyura</taxon>
        <taxon>Majoidea</taxon>
        <taxon>Majidae</taxon>
        <taxon>Chionoecetes</taxon>
    </lineage>
</organism>
<feature type="transmembrane region" description="Helical" evidence="2">
    <location>
        <begin position="6"/>
        <end position="24"/>
    </location>
</feature>
<protein>
    <submittedName>
        <fullName evidence="3">Uncharacterized protein</fullName>
    </submittedName>
</protein>
<evidence type="ECO:0000313" key="4">
    <source>
        <dbReference type="Proteomes" id="UP000770661"/>
    </source>
</evidence>
<feature type="region of interest" description="Disordered" evidence="1">
    <location>
        <begin position="70"/>
        <end position="91"/>
    </location>
</feature>
<accession>A0A8J4YFY3</accession>
<sequence>MIEWLVVFSSGYLVSVSFIGTGIVRHLTPALRPIIPSIGKVIPLVSCPLSNLSPRTNRTNRHQVFPSQADLTATSADGHNTRSSYSASGKQVHGGSWSYVMALNPSLVDLRGVRISGMRMSRWTCEEEQEYEGQENMIDNKKSEHQPTAGGKSDFL</sequence>
<dbReference type="EMBL" id="JACEEZ010003550">
    <property type="protein sequence ID" value="KAG0727283.1"/>
    <property type="molecule type" value="Genomic_DNA"/>
</dbReference>
<keyword evidence="2" id="KW-0472">Membrane</keyword>
<evidence type="ECO:0000313" key="3">
    <source>
        <dbReference type="EMBL" id="KAG0727283.1"/>
    </source>
</evidence>
<proteinExistence type="predicted"/>
<evidence type="ECO:0000256" key="2">
    <source>
        <dbReference type="SAM" id="Phobius"/>
    </source>
</evidence>
<feature type="region of interest" description="Disordered" evidence="1">
    <location>
        <begin position="137"/>
        <end position="156"/>
    </location>
</feature>
<gene>
    <name evidence="3" type="ORF">GWK47_034972</name>
</gene>
<reference evidence="3" key="1">
    <citation type="submission" date="2020-07" db="EMBL/GenBank/DDBJ databases">
        <title>The High-quality genome of the commercially important snow crab, Chionoecetes opilio.</title>
        <authorList>
            <person name="Jeong J.-H."/>
            <person name="Ryu S."/>
        </authorList>
    </citation>
    <scope>NUCLEOTIDE SEQUENCE</scope>
    <source>
        <strain evidence="3">MADBK_172401_WGS</strain>
        <tissue evidence="3">Digestive gland</tissue>
    </source>
</reference>
<feature type="compositionally biased region" description="Polar residues" evidence="1">
    <location>
        <begin position="70"/>
        <end position="89"/>
    </location>
</feature>
<comment type="caution">
    <text evidence="3">The sequence shown here is derived from an EMBL/GenBank/DDBJ whole genome shotgun (WGS) entry which is preliminary data.</text>
</comment>
<keyword evidence="2" id="KW-1133">Transmembrane helix</keyword>
<keyword evidence="4" id="KW-1185">Reference proteome</keyword>
<dbReference type="AlphaFoldDB" id="A0A8J4YFY3"/>
<name>A0A8J4YFY3_CHIOP</name>